<evidence type="ECO:0000256" key="1">
    <source>
        <dbReference type="ARBA" id="ARBA00004141"/>
    </source>
</evidence>
<feature type="transmembrane region" description="Helical" evidence="5">
    <location>
        <begin position="268"/>
        <end position="287"/>
    </location>
</feature>
<protein>
    <submittedName>
        <fullName evidence="7">Sodium:calcium antiporter</fullName>
    </submittedName>
</protein>
<feature type="transmembrane region" description="Helical" evidence="5">
    <location>
        <begin position="130"/>
        <end position="148"/>
    </location>
</feature>
<feature type="domain" description="Sodium/calcium exchanger membrane region" evidence="6">
    <location>
        <begin position="6"/>
        <end position="144"/>
    </location>
</feature>
<keyword evidence="8" id="KW-1185">Reference proteome</keyword>
<accession>A0ABM7Q3T3</accession>
<feature type="transmembrane region" description="Helical" evidence="5">
    <location>
        <begin position="241"/>
        <end position="262"/>
    </location>
</feature>
<gene>
    <name evidence="7" type="primary">yrbG</name>
    <name evidence="7" type="ORF">LYSCAS_09220</name>
</gene>
<organism evidence="7 8">
    <name type="scientific">Noviluteimonas caseinilytica</name>
    <dbReference type="NCBI Taxonomy" id="2675101"/>
    <lineage>
        <taxon>Bacteria</taxon>
        <taxon>Pseudomonadati</taxon>
        <taxon>Pseudomonadota</taxon>
        <taxon>Gammaproteobacteria</taxon>
        <taxon>Lysobacterales</taxon>
        <taxon>Lysobacteraceae</taxon>
        <taxon>Noviluteimonas</taxon>
    </lineage>
</organism>
<dbReference type="InterPro" id="IPR004481">
    <property type="entry name" value="K/Na/Ca-exchanger"/>
</dbReference>
<dbReference type="InterPro" id="IPR044880">
    <property type="entry name" value="NCX_ion-bd_dom_sf"/>
</dbReference>
<feature type="transmembrane region" description="Helical" evidence="5">
    <location>
        <begin position="210"/>
        <end position="229"/>
    </location>
</feature>
<feature type="domain" description="Sodium/calcium exchanger membrane region" evidence="6">
    <location>
        <begin position="173"/>
        <end position="313"/>
    </location>
</feature>
<evidence type="ECO:0000256" key="3">
    <source>
        <dbReference type="ARBA" id="ARBA00022989"/>
    </source>
</evidence>
<dbReference type="InterPro" id="IPR004837">
    <property type="entry name" value="NaCa_Exmemb"/>
</dbReference>
<dbReference type="Pfam" id="PF01699">
    <property type="entry name" value="Na_Ca_ex"/>
    <property type="match status" value="2"/>
</dbReference>
<evidence type="ECO:0000313" key="8">
    <source>
        <dbReference type="Proteomes" id="UP000681317"/>
    </source>
</evidence>
<keyword evidence="3 5" id="KW-1133">Transmembrane helix</keyword>
<sequence>MLFEVWGMFLLGLVFLMLGGDSVIKGASGLAAHYKLSPFVTGLVLVAFATSVPELVVNARAAWVGSQSLALGNAVGSNLVNFGLTLGLAALAAPLVVRWRALSPLLVCFIVLGIAVVGLGWDGVLSRIDGLVLVAAFIAVFAFALARSRVAQEEVRTVLSEYATTRGGLGLNIARFVIASIVLFFGAKWIVHAAPQVGATLGMGPMLTGLVPVAIGTALPEIAAAVLAARRGQGDVVVGHVIGSSLLNLTLVLGGMASFRALPLPSSFVHFEVPAAIAFAVALYPMLRGDLRIGKGEGAILVVAYLAWLVFVLVSGAH</sequence>
<reference evidence="7 8" key="1">
    <citation type="submission" date="2021-03" db="EMBL/GenBank/DDBJ databases">
        <title>Complete Genome Sequences of Two Lysobacter Strains Isolated from Sea Water (Lysobacter caseinilyticus) and Soil (Lysobacter helvus) in South Korea.</title>
        <authorList>
            <person name="Watanabe Y."/>
            <person name="Arakawa K."/>
        </authorList>
    </citation>
    <scope>NUCLEOTIDE SEQUENCE [LARGE SCALE GENOMIC DNA]</scope>
    <source>
        <strain evidence="7 8">KVB24</strain>
    </source>
</reference>
<dbReference type="EMBL" id="AP024545">
    <property type="protein sequence ID" value="BCT91898.1"/>
    <property type="molecule type" value="Genomic_DNA"/>
</dbReference>
<feature type="transmembrane region" description="Helical" evidence="5">
    <location>
        <begin position="79"/>
        <end position="97"/>
    </location>
</feature>
<evidence type="ECO:0000256" key="4">
    <source>
        <dbReference type="ARBA" id="ARBA00023136"/>
    </source>
</evidence>
<evidence type="ECO:0000313" key="7">
    <source>
        <dbReference type="EMBL" id="BCT91898.1"/>
    </source>
</evidence>
<proteinExistence type="predicted"/>
<evidence type="ECO:0000256" key="5">
    <source>
        <dbReference type="SAM" id="Phobius"/>
    </source>
</evidence>
<feature type="transmembrane region" description="Helical" evidence="5">
    <location>
        <begin position="104"/>
        <end position="124"/>
    </location>
</feature>
<dbReference type="Proteomes" id="UP000681317">
    <property type="component" value="Chromosome"/>
</dbReference>
<dbReference type="PANTHER" id="PTHR10846:SF8">
    <property type="entry name" value="INNER MEMBRANE PROTEIN YRBG"/>
    <property type="match status" value="1"/>
</dbReference>
<dbReference type="RefSeq" id="WP_213436182.1">
    <property type="nucleotide sequence ID" value="NZ_AP024545.1"/>
</dbReference>
<feature type="transmembrane region" description="Helical" evidence="5">
    <location>
        <begin position="6"/>
        <end position="24"/>
    </location>
</feature>
<keyword evidence="4 5" id="KW-0472">Membrane</keyword>
<dbReference type="PANTHER" id="PTHR10846">
    <property type="entry name" value="SODIUM/POTASSIUM/CALCIUM EXCHANGER"/>
    <property type="match status" value="1"/>
</dbReference>
<feature type="transmembrane region" description="Helical" evidence="5">
    <location>
        <begin position="36"/>
        <end position="59"/>
    </location>
</feature>
<comment type="subcellular location">
    <subcellularLocation>
        <location evidence="1">Membrane</location>
        <topology evidence="1">Multi-pass membrane protein</topology>
    </subcellularLocation>
</comment>
<feature type="transmembrane region" description="Helical" evidence="5">
    <location>
        <begin position="299"/>
        <end position="317"/>
    </location>
</feature>
<dbReference type="Gene3D" id="1.20.1420.30">
    <property type="entry name" value="NCX, central ion-binding region"/>
    <property type="match status" value="1"/>
</dbReference>
<feature type="transmembrane region" description="Helical" evidence="5">
    <location>
        <begin position="169"/>
        <end position="190"/>
    </location>
</feature>
<evidence type="ECO:0000256" key="2">
    <source>
        <dbReference type="ARBA" id="ARBA00022692"/>
    </source>
</evidence>
<evidence type="ECO:0000259" key="6">
    <source>
        <dbReference type="Pfam" id="PF01699"/>
    </source>
</evidence>
<name>A0ABM7Q3T3_9GAMM</name>
<keyword evidence="2 5" id="KW-0812">Transmembrane</keyword>